<evidence type="ECO:0000256" key="14">
    <source>
        <dbReference type="ARBA" id="ARBA00049255"/>
    </source>
</evidence>
<evidence type="ECO:0000256" key="4">
    <source>
        <dbReference type="ARBA" id="ARBA00022490"/>
    </source>
</evidence>
<keyword evidence="4 15" id="KW-0963">Cytoplasm</keyword>
<dbReference type="SUPFAM" id="SSF46955">
    <property type="entry name" value="Putative DNA-binding domain"/>
    <property type="match status" value="1"/>
</dbReference>
<accession>A0ABX7Y8U6</accession>
<feature type="binding site" evidence="15">
    <location>
        <position position="473"/>
    </location>
    <ligand>
        <name>Mg(2+)</name>
        <dbReference type="ChEBI" id="CHEBI:18420"/>
        <note>shared with alpha subunit</note>
    </ligand>
</feature>
<comment type="subunit">
    <text evidence="3 15">Tetramer of two alpha and two beta subunits.</text>
</comment>
<dbReference type="Gene3D" id="3.30.70.380">
    <property type="entry name" value="Ferrodoxin-fold anticodon-binding domain"/>
    <property type="match status" value="1"/>
</dbReference>
<gene>
    <name evidence="15" type="primary">pheT</name>
    <name evidence="20" type="ORF">J5A65_05670</name>
</gene>
<dbReference type="SMART" id="SM00896">
    <property type="entry name" value="FDX-ACB"/>
    <property type="match status" value="1"/>
</dbReference>
<dbReference type="Pfam" id="PF03484">
    <property type="entry name" value="B5"/>
    <property type="match status" value="1"/>
</dbReference>
<keyword evidence="5 16" id="KW-0820">tRNA-binding</keyword>
<protein>
    <recommendedName>
        <fullName evidence="15">Phenylalanine--tRNA ligase beta subunit</fullName>
        <ecNumber evidence="15">6.1.1.20</ecNumber>
    </recommendedName>
    <alternativeName>
        <fullName evidence="15">Phenylalanyl-tRNA synthetase beta subunit</fullName>
        <shortName evidence="15">PheRS</shortName>
    </alternativeName>
</protein>
<dbReference type="InterPro" id="IPR012340">
    <property type="entry name" value="NA-bd_OB-fold"/>
</dbReference>
<dbReference type="PANTHER" id="PTHR10947">
    <property type="entry name" value="PHENYLALANYL-TRNA SYNTHETASE BETA CHAIN AND LEUCINE-RICH REPEAT-CONTAINING PROTEIN 47"/>
    <property type="match status" value="1"/>
</dbReference>
<comment type="similarity">
    <text evidence="2 15">Belongs to the phenylalanyl-tRNA synthetase beta subunit family. Type 1 subfamily.</text>
</comment>
<evidence type="ECO:0000259" key="17">
    <source>
        <dbReference type="PROSITE" id="PS50886"/>
    </source>
</evidence>
<feature type="domain" description="FDX-ACB" evidence="18">
    <location>
        <begin position="738"/>
        <end position="830"/>
    </location>
</feature>
<feature type="binding site" evidence="15">
    <location>
        <position position="467"/>
    </location>
    <ligand>
        <name>Mg(2+)</name>
        <dbReference type="ChEBI" id="CHEBI:18420"/>
        <note>shared with alpha subunit</note>
    </ligand>
</feature>
<dbReference type="Pfam" id="PF03147">
    <property type="entry name" value="FDX-ACB"/>
    <property type="match status" value="1"/>
</dbReference>
<dbReference type="InterPro" id="IPR004532">
    <property type="entry name" value="Phe-tRNA-ligase_IIc_bsu_bact"/>
</dbReference>
<dbReference type="Pfam" id="PF03483">
    <property type="entry name" value="B3_4"/>
    <property type="match status" value="1"/>
</dbReference>
<dbReference type="Proteomes" id="UP000678513">
    <property type="component" value="Chromosome"/>
</dbReference>
<evidence type="ECO:0000256" key="7">
    <source>
        <dbReference type="ARBA" id="ARBA00022723"/>
    </source>
</evidence>
<dbReference type="InterPro" id="IPR020825">
    <property type="entry name" value="Phe-tRNA_synthase-like_B3/B4"/>
</dbReference>
<dbReference type="HAMAP" id="MF_00283">
    <property type="entry name" value="Phe_tRNA_synth_beta1"/>
    <property type="match status" value="1"/>
</dbReference>
<dbReference type="PROSITE" id="PS51483">
    <property type="entry name" value="B5"/>
    <property type="match status" value="1"/>
</dbReference>
<evidence type="ECO:0000256" key="16">
    <source>
        <dbReference type="PROSITE-ProRule" id="PRU00209"/>
    </source>
</evidence>
<dbReference type="Gene3D" id="3.50.40.10">
    <property type="entry name" value="Phenylalanyl-trna Synthetase, Chain B, domain 3"/>
    <property type="match status" value="1"/>
</dbReference>
<evidence type="ECO:0000256" key="9">
    <source>
        <dbReference type="ARBA" id="ARBA00022840"/>
    </source>
</evidence>
<dbReference type="SUPFAM" id="SSF56037">
    <property type="entry name" value="PheT/TilS domain"/>
    <property type="match status" value="1"/>
</dbReference>
<dbReference type="InterPro" id="IPR005121">
    <property type="entry name" value="Fdx_antiC-bd"/>
</dbReference>
<dbReference type="Gene3D" id="2.40.50.140">
    <property type="entry name" value="Nucleic acid-binding proteins"/>
    <property type="match status" value="1"/>
</dbReference>
<evidence type="ECO:0000256" key="15">
    <source>
        <dbReference type="HAMAP-Rule" id="MF_00283"/>
    </source>
</evidence>
<reference evidence="20 21" key="1">
    <citation type="submission" date="2021-03" db="EMBL/GenBank/DDBJ databases">
        <title>Human Oral Microbial Genomes.</title>
        <authorList>
            <person name="Johnston C.D."/>
            <person name="Chen T."/>
            <person name="Dewhirst F.E."/>
        </authorList>
    </citation>
    <scope>NUCLEOTIDE SEQUENCE [LARGE SCALE GENOMIC DNA]</scope>
    <source>
        <strain evidence="20 21">DSMZ 100122</strain>
    </source>
</reference>
<evidence type="ECO:0000256" key="12">
    <source>
        <dbReference type="ARBA" id="ARBA00022917"/>
    </source>
</evidence>
<dbReference type="Pfam" id="PF17759">
    <property type="entry name" value="tRNA_synthFbeta"/>
    <property type="match status" value="1"/>
</dbReference>
<dbReference type="NCBIfam" id="TIGR00472">
    <property type="entry name" value="pheT_bact"/>
    <property type="match status" value="1"/>
</dbReference>
<dbReference type="EC" id="6.1.1.20" evidence="15"/>
<dbReference type="CDD" id="cd00769">
    <property type="entry name" value="PheRS_beta_core"/>
    <property type="match status" value="1"/>
</dbReference>
<dbReference type="PANTHER" id="PTHR10947:SF0">
    <property type="entry name" value="PHENYLALANINE--TRNA LIGASE BETA SUBUNIT"/>
    <property type="match status" value="1"/>
</dbReference>
<dbReference type="PROSITE" id="PS50886">
    <property type="entry name" value="TRBD"/>
    <property type="match status" value="1"/>
</dbReference>
<feature type="binding site" evidence="15">
    <location>
        <position position="477"/>
    </location>
    <ligand>
        <name>Mg(2+)</name>
        <dbReference type="ChEBI" id="CHEBI:18420"/>
        <note>shared with alpha subunit</note>
    </ligand>
</feature>
<evidence type="ECO:0000256" key="2">
    <source>
        <dbReference type="ARBA" id="ARBA00008653"/>
    </source>
</evidence>
<evidence type="ECO:0000256" key="13">
    <source>
        <dbReference type="ARBA" id="ARBA00023146"/>
    </source>
</evidence>
<evidence type="ECO:0000256" key="8">
    <source>
        <dbReference type="ARBA" id="ARBA00022741"/>
    </source>
</evidence>
<dbReference type="RefSeq" id="WP_212326412.1">
    <property type="nucleotide sequence ID" value="NZ_CP072384.1"/>
</dbReference>
<sequence length="831" mass="87762">MKAPISWLRELVNLPEGIGTKEMADAFTALGLTVEHIEATGAEVTGPLVIGRVLSLTEEPQKNGKTIRYCRVDVGAHNAPADDQYPASRGIVCGASNFAAGDLVVVALPGAVLPGDFRISARKTYGHISDGMICAEDEIGLGEDHNGIIVVPESSGLHPGDDALAALWTQDEVLDIEVTPDLSHGLSLRGLGRELAVVTGVPFSDPYDQPLPAPVSDGYPVELDSDRCRLFVALTIEGFNPAAPTPRFMADRLRACGVRSISLPVDVTNYVMLESGQPLHAYDAAKLQGTIRVRLATEGEEITTLDGLRRTLTAEDLLITDDSGPIGIAGVMGGETTEVSPETTTIVLEAANFAPASVSHTFRRHGLPSEASKRFERAVDPGLCYAAARRAADLLVEHGGGQVRGDITVAGQAPAANRIDLRAGLVSSVLGAEVELEETLRVLEAGGCLVTALGDSLTVQAPTWRPDLRDPYDIVEEVGRKIGYHRIGSRLPASPAGRGLTRAQRARRAALRAAAASGFTEVLSLPFISDADLDRLGLAEDDPRRTVVRLANPLAETSPYLRTTLLPGLFAAVVKNTSRSLPDLALFERGLVYRDGGTPAAPRPGVTQRPSDEELAALQASLPEQPELLAGVVTGAWHSTGWDGPAVAADWRHVVALAESVAQATGHVLERRNADAAPWHPGRCAELLLKGQVIGHAGELHPEVVKAFGLPARACAVELNLGALLAAEAEVPRIGLLSGFPLAKEDVALIVDEATSAEAVRQALMEGAGELLESVTLFDVYHGDQVPEGKKSLAFALRFRADRTLTDAEAGAARDAAVAVAAKRCDATQRA</sequence>
<evidence type="ECO:0000259" key="19">
    <source>
        <dbReference type="PROSITE" id="PS51483"/>
    </source>
</evidence>
<dbReference type="InterPro" id="IPR033714">
    <property type="entry name" value="tRNA_bind_bactPheRS"/>
</dbReference>
<evidence type="ECO:0000256" key="3">
    <source>
        <dbReference type="ARBA" id="ARBA00011209"/>
    </source>
</evidence>
<dbReference type="InterPro" id="IPR005147">
    <property type="entry name" value="tRNA_synthase_B5-dom"/>
</dbReference>
<dbReference type="SUPFAM" id="SSF55681">
    <property type="entry name" value="Class II aaRS and biotin synthetases"/>
    <property type="match status" value="1"/>
</dbReference>
<dbReference type="InterPro" id="IPR002547">
    <property type="entry name" value="tRNA-bd_dom"/>
</dbReference>
<dbReference type="GO" id="GO:0004826">
    <property type="term" value="F:phenylalanine-tRNA ligase activity"/>
    <property type="evidence" value="ECO:0007669"/>
    <property type="project" value="UniProtKB-EC"/>
</dbReference>
<evidence type="ECO:0000256" key="6">
    <source>
        <dbReference type="ARBA" id="ARBA00022598"/>
    </source>
</evidence>
<dbReference type="SUPFAM" id="SSF50249">
    <property type="entry name" value="Nucleic acid-binding proteins"/>
    <property type="match status" value="1"/>
</dbReference>
<keyword evidence="10 15" id="KW-0460">Magnesium</keyword>
<keyword evidence="12 15" id="KW-0648">Protein biosynthesis</keyword>
<name>A0ABX7Y8U6_9ACTN</name>
<evidence type="ECO:0000256" key="1">
    <source>
        <dbReference type="ARBA" id="ARBA00004496"/>
    </source>
</evidence>
<dbReference type="SMART" id="SM00874">
    <property type="entry name" value="B5"/>
    <property type="match status" value="1"/>
</dbReference>
<keyword evidence="11 16" id="KW-0694">RNA-binding</keyword>
<dbReference type="InterPro" id="IPR045060">
    <property type="entry name" value="Phe-tRNA-ligase_IIc_bsu"/>
</dbReference>
<evidence type="ECO:0000256" key="10">
    <source>
        <dbReference type="ARBA" id="ARBA00022842"/>
    </source>
</evidence>
<dbReference type="InterPro" id="IPR036690">
    <property type="entry name" value="Fdx_antiC-bd_sf"/>
</dbReference>
<proteinExistence type="inferred from homology"/>
<dbReference type="InterPro" id="IPR009061">
    <property type="entry name" value="DNA-bd_dom_put_sf"/>
</dbReference>
<dbReference type="Pfam" id="PF01588">
    <property type="entry name" value="tRNA_bind"/>
    <property type="match status" value="1"/>
</dbReference>
<keyword evidence="13 15" id="KW-0030">Aminoacyl-tRNA synthetase</keyword>
<evidence type="ECO:0000313" key="20">
    <source>
        <dbReference type="EMBL" id="QUC09207.1"/>
    </source>
</evidence>
<dbReference type="Gene3D" id="3.30.930.10">
    <property type="entry name" value="Bira Bifunctional Protein, Domain 2"/>
    <property type="match status" value="1"/>
</dbReference>
<organism evidence="20 21">
    <name type="scientific">Arachnia rubra</name>
    <dbReference type="NCBI Taxonomy" id="1547448"/>
    <lineage>
        <taxon>Bacteria</taxon>
        <taxon>Bacillati</taxon>
        <taxon>Actinomycetota</taxon>
        <taxon>Actinomycetes</taxon>
        <taxon>Propionibacteriales</taxon>
        <taxon>Propionibacteriaceae</taxon>
        <taxon>Arachnia</taxon>
    </lineage>
</organism>
<dbReference type="EMBL" id="CP072384">
    <property type="protein sequence ID" value="QUC09207.1"/>
    <property type="molecule type" value="Genomic_DNA"/>
</dbReference>
<evidence type="ECO:0000313" key="21">
    <source>
        <dbReference type="Proteomes" id="UP000678513"/>
    </source>
</evidence>
<evidence type="ECO:0000256" key="5">
    <source>
        <dbReference type="ARBA" id="ARBA00022555"/>
    </source>
</evidence>
<dbReference type="InterPro" id="IPR041616">
    <property type="entry name" value="PheRS_beta_core"/>
</dbReference>
<keyword evidence="8 15" id="KW-0547">Nucleotide-binding</keyword>
<feature type="domain" description="B5" evidence="19">
    <location>
        <begin position="414"/>
        <end position="489"/>
    </location>
</feature>
<keyword evidence="6 15" id="KW-0436">Ligase</keyword>
<dbReference type="SUPFAM" id="SSF54991">
    <property type="entry name" value="Anticodon-binding domain of PheRS"/>
    <property type="match status" value="1"/>
</dbReference>
<evidence type="ECO:0000256" key="11">
    <source>
        <dbReference type="ARBA" id="ARBA00022884"/>
    </source>
</evidence>
<keyword evidence="7 15" id="KW-0479">Metal-binding</keyword>
<keyword evidence="21" id="KW-1185">Reference proteome</keyword>
<dbReference type="CDD" id="cd02796">
    <property type="entry name" value="tRNA_bind_bactPheRS"/>
    <property type="match status" value="1"/>
</dbReference>
<dbReference type="PROSITE" id="PS51447">
    <property type="entry name" value="FDX_ACB"/>
    <property type="match status" value="1"/>
</dbReference>
<comment type="cofactor">
    <cofactor evidence="15">
        <name>Mg(2+)</name>
        <dbReference type="ChEBI" id="CHEBI:18420"/>
    </cofactor>
    <text evidence="15">Binds 2 magnesium ions per tetramer.</text>
</comment>
<dbReference type="InterPro" id="IPR005146">
    <property type="entry name" value="B3/B4_tRNA-bd"/>
</dbReference>
<feature type="domain" description="TRNA-binding" evidence="17">
    <location>
        <begin position="42"/>
        <end position="164"/>
    </location>
</feature>
<dbReference type="Gene3D" id="3.30.56.10">
    <property type="match status" value="2"/>
</dbReference>
<comment type="catalytic activity">
    <reaction evidence="14 15">
        <text>tRNA(Phe) + L-phenylalanine + ATP = L-phenylalanyl-tRNA(Phe) + AMP + diphosphate + H(+)</text>
        <dbReference type="Rhea" id="RHEA:19413"/>
        <dbReference type="Rhea" id="RHEA-COMP:9668"/>
        <dbReference type="Rhea" id="RHEA-COMP:9699"/>
        <dbReference type="ChEBI" id="CHEBI:15378"/>
        <dbReference type="ChEBI" id="CHEBI:30616"/>
        <dbReference type="ChEBI" id="CHEBI:33019"/>
        <dbReference type="ChEBI" id="CHEBI:58095"/>
        <dbReference type="ChEBI" id="CHEBI:78442"/>
        <dbReference type="ChEBI" id="CHEBI:78531"/>
        <dbReference type="ChEBI" id="CHEBI:456215"/>
        <dbReference type="EC" id="6.1.1.20"/>
    </reaction>
</comment>
<comment type="subcellular location">
    <subcellularLocation>
        <location evidence="1 15">Cytoplasm</location>
    </subcellularLocation>
</comment>
<keyword evidence="9 15" id="KW-0067">ATP-binding</keyword>
<dbReference type="InterPro" id="IPR045864">
    <property type="entry name" value="aa-tRNA-synth_II/BPL/LPL"/>
</dbReference>
<feature type="binding site" evidence="15">
    <location>
        <position position="476"/>
    </location>
    <ligand>
        <name>Mg(2+)</name>
        <dbReference type="ChEBI" id="CHEBI:18420"/>
        <note>shared with alpha subunit</note>
    </ligand>
</feature>
<dbReference type="SMART" id="SM00873">
    <property type="entry name" value="B3_4"/>
    <property type="match status" value="1"/>
</dbReference>
<evidence type="ECO:0000259" key="18">
    <source>
        <dbReference type="PROSITE" id="PS51447"/>
    </source>
</evidence>